<dbReference type="InterPro" id="IPR012368">
    <property type="entry name" value="OxRdtase_Mopterin-bd_su_IorB"/>
</dbReference>
<name>A0A4P7D4F6_9BURK</name>
<dbReference type="Pfam" id="PF20256">
    <property type="entry name" value="MoCoBD_2"/>
    <property type="match status" value="2"/>
</dbReference>
<proteinExistence type="predicted"/>
<dbReference type="SUPFAM" id="SSF56003">
    <property type="entry name" value="Molybdenum cofactor-binding domain"/>
    <property type="match status" value="2"/>
</dbReference>
<accession>A0A4P7D4F6</accession>
<evidence type="ECO:0000313" key="3">
    <source>
        <dbReference type="Proteomes" id="UP000295727"/>
    </source>
</evidence>
<dbReference type="InterPro" id="IPR046867">
    <property type="entry name" value="AldOxase/xan_DH_MoCoBD2"/>
</dbReference>
<dbReference type="KEGG" id="ppai:E1956_30310"/>
<dbReference type="PANTHER" id="PTHR47495">
    <property type="entry name" value="ALDEHYDE DEHYDROGENASE"/>
    <property type="match status" value="1"/>
</dbReference>
<dbReference type="RefSeq" id="WP_134756168.1">
    <property type="nucleotide sequence ID" value="NZ_CP038150.1"/>
</dbReference>
<reference evidence="2 3" key="1">
    <citation type="submission" date="2019-03" db="EMBL/GenBank/DDBJ databases">
        <title>Paraburkholderia sp. 7MH5, isolated from subtropical forest soil.</title>
        <authorList>
            <person name="Gao Z.-H."/>
            <person name="Qiu L.-H."/>
        </authorList>
    </citation>
    <scope>NUCLEOTIDE SEQUENCE [LARGE SCALE GENOMIC DNA]</scope>
    <source>
        <strain evidence="2 3">7MH5</strain>
    </source>
</reference>
<dbReference type="Proteomes" id="UP000295727">
    <property type="component" value="Chromosome 3"/>
</dbReference>
<dbReference type="EMBL" id="CP038150">
    <property type="protein sequence ID" value="QBR01482.1"/>
    <property type="molecule type" value="Genomic_DNA"/>
</dbReference>
<evidence type="ECO:0000259" key="1">
    <source>
        <dbReference type="SMART" id="SM01008"/>
    </source>
</evidence>
<dbReference type="InterPro" id="IPR000674">
    <property type="entry name" value="Ald_Oxase/Xan_DH_a/b"/>
</dbReference>
<evidence type="ECO:0000313" key="2">
    <source>
        <dbReference type="EMBL" id="QBR01482.1"/>
    </source>
</evidence>
<dbReference type="InterPro" id="IPR052516">
    <property type="entry name" value="N-heterocyclic_Hydroxylase"/>
</dbReference>
<dbReference type="GO" id="GO:0016491">
    <property type="term" value="F:oxidoreductase activity"/>
    <property type="evidence" value="ECO:0007669"/>
    <property type="project" value="InterPro"/>
</dbReference>
<sequence length="798" mass="86065">MLARRTFLIGGASVAGLGVLAIGWSVLPPKGRLLPAKPLDTPGSNVALNGWLMIDTGNHVTIVMSKAEMGQGIHTGAAMLLAEELGADWSQVRVVEAPIDSLYTNRENIAHALAIRPDDHSWTAQSEEESARFLARFAGTMVTGGSTSIVDLWKPMREAGASARVMLCAAAAKAWQAPVNECEARAGRVVWGPARSASFGELVEAARLEQPPTHVPLKDQSQFTMIGQRFKRIEAQSKIDGSARFGIDALPPDLLYASVTMCPTLGGRATGFDSSKVKNTEGVHDIFTVDAYHGGTGGVAVIAENPFIAMRTLCQLSCTWDHGPAAKISDADILATLNGALNDGADAQIFYAKGDVESVLKESKPLSMQYEAPYLAHAALEPINCTAQVKDGEAAIWVSTQIPMAARTAVAKFLKLDEDQVQVHQCLVGGAFGRRLEVDYIVQAAAIALHAKGRPVQTIWPRAQDTTHDFYRPACVSRFAGALGPDGNLIAWKNDSASQSVNREALPRAFGTPKIVFDIVKDVTSAEGAFDQPYECENMGVTHHTVSLPIPIGNWRSVGHSLHAFFVESFIDEMATAAHKDPFQFRLNMLKRPEHQRHAQVLRTLMAFSRWQSLARHDGTTASGMAMHESFGSVVAQVAQVQKLDDCFRVTRVYCVIDCGIAINPNLVEQQMESGIIFGLSAALQQRVTIVNGQVQQRYFPDFPLVNMSTCPEIHIQVLQLGTEPQGVGEAGTPPIAPAVANALFALTGERTRHLPLIEPPVPCGGDIWCQSVLTGEMSSCILPQTLRCSGRSVASTN</sequence>
<dbReference type="AlphaFoldDB" id="A0A4P7D4F6"/>
<dbReference type="InterPro" id="IPR037165">
    <property type="entry name" value="AldOxase/xan_DH_Mopterin-bd_sf"/>
</dbReference>
<dbReference type="Gene3D" id="3.90.1170.50">
    <property type="entry name" value="Aldehyde oxidase/xanthine dehydrogenase, a/b hammerhead"/>
    <property type="match status" value="1"/>
</dbReference>
<dbReference type="OrthoDB" id="9767994at2"/>
<dbReference type="PANTHER" id="PTHR47495:SF2">
    <property type="entry name" value="ALDEHYDE DEHYDROGENASE"/>
    <property type="match status" value="1"/>
</dbReference>
<feature type="domain" description="Aldehyde oxidase/xanthine dehydrogenase a/b hammerhead" evidence="1">
    <location>
        <begin position="240"/>
        <end position="324"/>
    </location>
</feature>
<keyword evidence="3" id="KW-1185">Reference proteome</keyword>
<dbReference type="Gene3D" id="3.30.365.10">
    <property type="entry name" value="Aldehyde oxidase/xanthine dehydrogenase, molybdopterin binding domain"/>
    <property type="match status" value="4"/>
</dbReference>
<dbReference type="InterPro" id="IPR008274">
    <property type="entry name" value="AldOxase/xan_DH_MoCoBD1"/>
</dbReference>
<protein>
    <submittedName>
        <fullName evidence="2">Xanthine dehydrogenase family protein molybdopterin-binding subunit</fullName>
    </submittedName>
</protein>
<organism evidence="2 3">
    <name type="scientific">Paraburkholderia pallida</name>
    <dbReference type="NCBI Taxonomy" id="2547399"/>
    <lineage>
        <taxon>Bacteria</taxon>
        <taxon>Pseudomonadati</taxon>
        <taxon>Pseudomonadota</taxon>
        <taxon>Betaproteobacteria</taxon>
        <taxon>Burkholderiales</taxon>
        <taxon>Burkholderiaceae</taxon>
        <taxon>Paraburkholderia</taxon>
    </lineage>
</organism>
<dbReference type="Pfam" id="PF02738">
    <property type="entry name" value="MoCoBD_1"/>
    <property type="match status" value="1"/>
</dbReference>
<gene>
    <name evidence="2" type="ORF">E1956_30310</name>
</gene>
<dbReference type="SMART" id="SM01008">
    <property type="entry name" value="Ald_Xan_dh_C"/>
    <property type="match status" value="1"/>
</dbReference>
<dbReference type="PIRSF" id="PIRSF036389">
    <property type="entry name" value="IOR_B"/>
    <property type="match status" value="1"/>
</dbReference>